<proteinExistence type="predicted"/>
<dbReference type="Proteomes" id="UP001642484">
    <property type="component" value="Unassembled WGS sequence"/>
</dbReference>
<organism evidence="1 2">
    <name type="scientific">Durusdinium trenchii</name>
    <dbReference type="NCBI Taxonomy" id="1381693"/>
    <lineage>
        <taxon>Eukaryota</taxon>
        <taxon>Sar</taxon>
        <taxon>Alveolata</taxon>
        <taxon>Dinophyceae</taxon>
        <taxon>Suessiales</taxon>
        <taxon>Symbiodiniaceae</taxon>
        <taxon>Durusdinium</taxon>
    </lineage>
</organism>
<feature type="non-terminal residue" evidence="1">
    <location>
        <position position="1"/>
    </location>
</feature>
<name>A0ABP0IH68_9DINO</name>
<reference evidence="1 2" key="1">
    <citation type="submission" date="2024-02" db="EMBL/GenBank/DDBJ databases">
        <authorList>
            <person name="Chen Y."/>
            <person name="Shah S."/>
            <person name="Dougan E. K."/>
            <person name="Thang M."/>
            <person name="Chan C."/>
        </authorList>
    </citation>
    <scope>NUCLEOTIDE SEQUENCE [LARGE SCALE GENOMIC DNA]</scope>
</reference>
<accession>A0ABP0IH68</accession>
<evidence type="ECO:0008006" key="3">
    <source>
        <dbReference type="Google" id="ProtNLM"/>
    </source>
</evidence>
<sequence length="73" mass="7900">AEVEAQLSGEKLQELRSSMTAFSEPIQTFKETLGGFFRPLIEADVLDVAREQMDTAGMAVAASFAALALLPPW</sequence>
<gene>
    <name evidence="1" type="ORF">CCMP2556_LOCUS6667</name>
</gene>
<evidence type="ECO:0000313" key="1">
    <source>
        <dbReference type="EMBL" id="CAK9001938.1"/>
    </source>
</evidence>
<dbReference type="EMBL" id="CAXAMN010002892">
    <property type="protein sequence ID" value="CAK9001938.1"/>
    <property type="molecule type" value="Genomic_DNA"/>
</dbReference>
<protein>
    <recommendedName>
        <fullName evidence="3">Phage tail tape measure protein</fullName>
    </recommendedName>
</protein>
<keyword evidence="2" id="KW-1185">Reference proteome</keyword>
<comment type="caution">
    <text evidence="1">The sequence shown here is derived from an EMBL/GenBank/DDBJ whole genome shotgun (WGS) entry which is preliminary data.</text>
</comment>
<evidence type="ECO:0000313" key="2">
    <source>
        <dbReference type="Proteomes" id="UP001642484"/>
    </source>
</evidence>